<dbReference type="EMBL" id="CP035495">
    <property type="protein sequence ID" value="QAY62893.1"/>
    <property type="molecule type" value="Genomic_DNA"/>
</dbReference>
<evidence type="ECO:0000313" key="2">
    <source>
        <dbReference type="EMBL" id="QAY62893.1"/>
    </source>
</evidence>
<dbReference type="OrthoDB" id="3539048at2"/>
<accession>A0A4P6EMC8</accession>
<evidence type="ECO:0000259" key="1">
    <source>
        <dbReference type="Pfam" id="PF24254"/>
    </source>
</evidence>
<dbReference type="KEGG" id="xyl:ET495_06140"/>
<dbReference type="AlphaFoldDB" id="A0A4P6EMC8"/>
<dbReference type="RefSeq" id="WP_129203471.1">
    <property type="nucleotide sequence ID" value="NZ_CP035495.1"/>
</dbReference>
<feature type="domain" description="DUF7455" evidence="1">
    <location>
        <begin position="9"/>
        <end position="61"/>
    </location>
</feature>
<name>A0A4P6EMC8_9MICO</name>
<reference evidence="2 3" key="1">
    <citation type="submission" date="2019-01" db="EMBL/GenBank/DDBJ databases">
        <title>Genome sequencing of strain 2JSPR-7.</title>
        <authorList>
            <person name="Heo J."/>
            <person name="Kim S.-J."/>
            <person name="Kim J.-S."/>
            <person name="Hong S.-B."/>
            <person name="Kwon S.-W."/>
        </authorList>
    </citation>
    <scope>NUCLEOTIDE SEQUENCE [LARGE SCALE GENOMIC DNA]</scope>
    <source>
        <strain evidence="2 3">2JSPR-7</strain>
    </source>
</reference>
<sequence length="68" mass="7392">MTTLTTEPLTAADRCDRCGAQAYVRVVLPVGELLFCGHHSREHAPAYADIATAVQDETDRLLAEHGAR</sequence>
<keyword evidence="3" id="KW-1185">Reference proteome</keyword>
<protein>
    <recommendedName>
        <fullName evidence="1">DUF7455 domain-containing protein</fullName>
    </recommendedName>
</protein>
<gene>
    <name evidence="2" type="ORF">ET495_06140</name>
</gene>
<organism evidence="2 3">
    <name type="scientific">Xylanimonas allomyrinae</name>
    <dbReference type="NCBI Taxonomy" id="2509459"/>
    <lineage>
        <taxon>Bacteria</taxon>
        <taxon>Bacillati</taxon>
        <taxon>Actinomycetota</taxon>
        <taxon>Actinomycetes</taxon>
        <taxon>Micrococcales</taxon>
        <taxon>Promicromonosporaceae</taxon>
        <taxon>Xylanimonas</taxon>
    </lineage>
</organism>
<proteinExistence type="predicted"/>
<dbReference type="Pfam" id="PF24254">
    <property type="entry name" value="DUF7455"/>
    <property type="match status" value="1"/>
</dbReference>
<dbReference type="InterPro" id="IPR055878">
    <property type="entry name" value="DUF7455"/>
</dbReference>
<dbReference type="Proteomes" id="UP000291758">
    <property type="component" value="Chromosome"/>
</dbReference>
<evidence type="ECO:0000313" key="3">
    <source>
        <dbReference type="Proteomes" id="UP000291758"/>
    </source>
</evidence>